<sequence length="160" mass="17227">MPTTSRIWSATNAGKEAAWNQILKLIDYDPQNHDKLYVDIVAEESMTDDPIAFTTIPLHQVIAATGHVICGRFDLYTVGGKQKGEIVLTIAVVAPGQTEAHHASSEIMGTSELNSEHQTHVIYLCRREHTNDAALAAGAVGALTGAVIAKGGVKGYNREY</sequence>
<accession>A0ABQ7JXQ2</accession>
<comment type="caution">
    <text evidence="1">The sequence shown here is derived from an EMBL/GenBank/DDBJ whole genome shotgun (WGS) entry which is preliminary data.</text>
</comment>
<reference evidence="1 2" key="1">
    <citation type="journal article" date="2020" name="Fungal Divers.">
        <title>Resolving the Mortierellaceae phylogeny through synthesis of multi-gene phylogenetics and phylogenomics.</title>
        <authorList>
            <person name="Vandepol N."/>
            <person name="Liber J."/>
            <person name="Desiro A."/>
            <person name="Na H."/>
            <person name="Kennedy M."/>
            <person name="Barry K."/>
            <person name="Grigoriev I.V."/>
            <person name="Miller A.N."/>
            <person name="O'Donnell K."/>
            <person name="Stajich J.E."/>
            <person name="Bonito G."/>
        </authorList>
    </citation>
    <scope>NUCLEOTIDE SEQUENCE [LARGE SCALE GENOMIC DNA]</scope>
    <source>
        <strain evidence="1 2">AD045</strain>
    </source>
</reference>
<protein>
    <submittedName>
        <fullName evidence="1">Uncharacterized protein</fullName>
    </submittedName>
</protein>
<dbReference type="InterPro" id="IPR035892">
    <property type="entry name" value="C2_domain_sf"/>
</dbReference>
<keyword evidence="2" id="KW-1185">Reference proteome</keyword>
<dbReference type="Proteomes" id="UP001194696">
    <property type="component" value="Unassembled WGS sequence"/>
</dbReference>
<dbReference type="SUPFAM" id="SSF49562">
    <property type="entry name" value="C2 domain (Calcium/lipid-binding domain, CaLB)"/>
    <property type="match status" value="1"/>
</dbReference>
<name>A0ABQ7JXQ2_9FUNG</name>
<gene>
    <name evidence="1" type="ORF">BGZ96_009158</name>
</gene>
<evidence type="ECO:0000313" key="2">
    <source>
        <dbReference type="Proteomes" id="UP001194696"/>
    </source>
</evidence>
<dbReference type="EMBL" id="JAAAIM010000541">
    <property type="protein sequence ID" value="KAG0286808.1"/>
    <property type="molecule type" value="Genomic_DNA"/>
</dbReference>
<evidence type="ECO:0000313" key="1">
    <source>
        <dbReference type="EMBL" id="KAG0286808.1"/>
    </source>
</evidence>
<proteinExistence type="predicted"/>
<organism evidence="1 2">
    <name type="scientific">Linnemannia gamsii</name>
    <dbReference type="NCBI Taxonomy" id="64522"/>
    <lineage>
        <taxon>Eukaryota</taxon>
        <taxon>Fungi</taxon>
        <taxon>Fungi incertae sedis</taxon>
        <taxon>Mucoromycota</taxon>
        <taxon>Mortierellomycotina</taxon>
        <taxon>Mortierellomycetes</taxon>
        <taxon>Mortierellales</taxon>
        <taxon>Mortierellaceae</taxon>
        <taxon>Linnemannia</taxon>
    </lineage>
</organism>